<evidence type="ECO:0000256" key="2">
    <source>
        <dbReference type="ARBA" id="ARBA00022692"/>
    </source>
</evidence>
<feature type="transmembrane region" description="Helical" evidence="5">
    <location>
        <begin position="373"/>
        <end position="391"/>
    </location>
</feature>
<feature type="transmembrane region" description="Helical" evidence="5">
    <location>
        <begin position="332"/>
        <end position="353"/>
    </location>
</feature>
<feature type="transmembrane region" description="Helical" evidence="5">
    <location>
        <begin position="397"/>
        <end position="426"/>
    </location>
</feature>
<feature type="transmembrane region" description="Helical" evidence="5">
    <location>
        <begin position="222"/>
        <end position="241"/>
    </location>
</feature>
<dbReference type="PANTHER" id="PTHR23502:SF38">
    <property type="entry name" value="POLYAMINE TRANSPORTER 4"/>
    <property type="match status" value="1"/>
</dbReference>
<dbReference type="InterPro" id="IPR036259">
    <property type="entry name" value="MFS_trans_sf"/>
</dbReference>
<dbReference type="GO" id="GO:0005886">
    <property type="term" value="C:plasma membrane"/>
    <property type="evidence" value="ECO:0007669"/>
    <property type="project" value="TreeGrafter"/>
</dbReference>
<comment type="caution">
    <text evidence="7">The sequence shown here is derived from an EMBL/GenBank/DDBJ whole genome shotgun (WGS) entry which is preliminary data.</text>
</comment>
<dbReference type="Proteomes" id="UP000606974">
    <property type="component" value="Unassembled WGS sequence"/>
</dbReference>
<dbReference type="InterPro" id="IPR020846">
    <property type="entry name" value="MFS_dom"/>
</dbReference>
<dbReference type="AlphaFoldDB" id="A0A8H7AEJ4"/>
<dbReference type="InterPro" id="IPR011701">
    <property type="entry name" value="MFS"/>
</dbReference>
<feature type="transmembrane region" description="Helical" evidence="5">
    <location>
        <begin position="66"/>
        <end position="87"/>
    </location>
</feature>
<dbReference type="GO" id="GO:0015606">
    <property type="term" value="F:spermidine transmembrane transporter activity"/>
    <property type="evidence" value="ECO:0007669"/>
    <property type="project" value="TreeGrafter"/>
</dbReference>
<evidence type="ECO:0000259" key="6">
    <source>
        <dbReference type="PROSITE" id="PS50850"/>
    </source>
</evidence>
<feature type="transmembrane region" description="Helical" evidence="5">
    <location>
        <begin position="133"/>
        <end position="149"/>
    </location>
</feature>
<gene>
    <name evidence="7" type="ORF">GJ744_010404</name>
</gene>
<feature type="transmembrane region" description="Helical" evidence="5">
    <location>
        <begin position="438"/>
        <end position="461"/>
    </location>
</feature>
<organism evidence="7 8">
    <name type="scientific">Endocarpon pusillum</name>
    <dbReference type="NCBI Taxonomy" id="364733"/>
    <lineage>
        <taxon>Eukaryota</taxon>
        <taxon>Fungi</taxon>
        <taxon>Dikarya</taxon>
        <taxon>Ascomycota</taxon>
        <taxon>Pezizomycotina</taxon>
        <taxon>Eurotiomycetes</taxon>
        <taxon>Chaetothyriomycetidae</taxon>
        <taxon>Verrucariales</taxon>
        <taxon>Verrucariaceae</taxon>
        <taxon>Endocarpon</taxon>
    </lineage>
</organism>
<evidence type="ECO:0000256" key="3">
    <source>
        <dbReference type="ARBA" id="ARBA00022989"/>
    </source>
</evidence>
<dbReference type="GO" id="GO:0000297">
    <property type="term" value="F:spermine transmembrane transporter activity"/>
    <property type="evidence" value="ECO:0007669"/>
    <property type="project" value="TreeGrafter"/>
</dbReference>
<accession>A0A8H7AEJ4</accession>
<evidence type="ECO:0000256" key="1">
    <source>
        <dbReference type="ARBA" id="ARBA00004141"/>
    </source>
</evidence>
<feature type="transmembrane region" description="Helical" evidence="5">
    <location>
        <begin position="99"/>
        <end position="121"/>
    </location>
</feature>
<dbReference type="Gene3D" id="1.20.1250.20">
    <property type="entry name" value="MFS general substrate transporter like domains"/>
    <property type="match status" value="1"/>
</dbReference>
<keyword evidence="8" id="KW-1185">Reference proteome</keyword>
<reference evidence="7" key="1">
    <citation type="submission" date="2020-02" db="EMBL/GenBank/DDBJ databases">
        <authorList>
            <person name="Palmer J.M."/>
        </authorList>
    </citation>
    <scope>NUCLEOTIDE SEQUENCE</scope>
    <source>
        <strain evidence="7">EPUS1.4</strain>
        <tissue evidence="7">Thallus</tissue>
    </source>
</reference>
<dbReference type="Pfam" id="PF07690">
    <property type="entry name" value="MFS_1"/>
    <property type="match status" value="1"/>
</dbReference>
<feature type="transmembrane region" description="Helical" evidence="5">
    <location>
        <begin position="467"/>
        <end position="489"/>
    </location>
</feature>
<dbReference type="OrthoDB" id="3936150at2759"/>
<dbReference type="SUPFAM" id="SSF103473">
    <property type="entry name" value="MFS general substrate transporter"/>
    <property type="match status" value="1"/>
</dbReference>
<keyword evidence="2 5" id="KW-0812">Transmembrane</keyword>
<name>A0A8H7AEJ4_9EURO</name>
<evidence type="ECO:0000313" key="7">
    <source>
        <dbReference type="EMBL" id="KAF7507473.1"/>
    </source>
</evidence>
<evidence type="ECO:0000256" key="4">
    <source>
        <dbReference type="ARBA" id="ARBA00023136"/>
    </source>
</evidence>
<feature type="domain" description="Major facilitator superfamily (MFS) profile" evidence="6">
    <location>
        <begin position="68"/>
        <end position="493"/>
    </location>
</feature>
<keyword evidence="3 5" id="KW-1133">Transmembrane helix</keyword>
<keyword evidence="4 5" id="KW-0472">Membrane</keyword>
<feature type="transmembrane region" description="Helical" evidence="5">
    <location>
        <begin position="155"/>
        <end position="180"/>
    </location>
</feature>
<feature type="transmembrane region" description="Helical" evidence="5">
    <location>
        <begin position="292"/>
        <end position="312"/>
    </location>
</feature>
<evidence type="ECO:0000256" key="5">
    <source>
        <dbReference type="SAM" id="Phobius"/>
    </source>
</evidence>
<dbReference type="EMBL" id="JAACFV010000068">
    <property type="protein sequence ID" value="KAF7507473.1"/>
    <property type="molecule type" value="Genomic_DNA"/>
</dbReference>
<comment type="subcellular location">
    <subcellularLocation>
        <location evidence="1">Membrane</location>
        <topology evidence="1">Multi-pass membrane protein</topology>
    </subcellularLocation>
</comment>
<feature type="transmembrane region" description="Helical" evidence="5">
    <location>
        <begin position="192"/>
        <end position="216"/>
    </location>
</feature>
<dbReference type="PANTHER" id="PTHR23502">
    <property type="entry name" value="MAJOR FACILITATOR SUPERFAMILY"/>
    <property type="match status" value="1"/>
</dbReference>
<evidence type="ECO:0000313" key="8">
    <source>
        <dbReference type="Proteomes" id="UP000606974"/>
    </source>
</evidence>
<dbReference type="PROSITE" id="PS50850">
    <property type="entry name" value="MFS"/>
    <property type="match status" value="1"/>
</dbReference>
<proteinExistence type="predicted"/>
<sequence length="521" mass="56921">MRKSSSPCSKLLEACVFALLLGRNLYLQPWLGVKQLDDPSLPITNGHHLPANDADNPMNWPMLRRLYVSLVAWLFTAVVGFGLTSYTVAIPEIMVEFNISMPVATLGFSLYIFGIFFAPIHTPHWSERFGRKPVYLVSLFLCMLFTLGASRSRTWSALAATRFFAGLFGGPCLVLIEGTFADVWSACATNTYYSFLAAAANVGAGLGPIVLGFVVPVTSWRWTQYVSLMAMFAAFLFGVGMPETYPRQIVRTRAKRAGQPDNLPKAESGVTLAEMAKVTIIDPLIMLVSEPIVIMSSLLLGANFGFLFQWFITVPVALGSNYGFTIQRVGLAFTSALAGTVLALTTSVLLDMVFRPRGNNKKTGVLPNIEYRLYPAMIGAPLMMAALFWVGNTAKPSVHYIVPIVGTAVYVWGSMSALIGIIAYLFDAYPPKATLAALTAAACFRIALAGIIPLVVIQSFMRATPMWALGAFGFVVLALIPVPFVMLFFGQSMRQRSRYNVGLLDQMMQTQSPEMETHTAA</sequence>
<protein>
    <recommendedName>
        <fullName evidence="6">Major facilitator superfamily (MFS) profile domain-containing protein</fullName>
    </recommendedName>
</protein>